<comment type="caution">
    <text evidence="2">The sequence shown here is derived from an EMBL/GenBank/DDBJ whole genome shotgun (WGS) entry which is preliminary data.</text>
</comment>
<dbReference type="OrthoDB" id="2240312at2759"/>
<feature type="compositionally biased region" description="Low complexity" evidence="1">
    <location>
        <begin position="564"/>
        <end position="578"/>
    </location>
</feature>
<dbReference type="CDD" id="cd00167">
    <property type="entry name" value="SANT"/>
    <property type="match status" value="1"/>
</dbReference>
<dbReference type="STRING" id="1392250.A0A2I2FZL5"/>
<dbReference type="GO" id="GO:0000182">
    <property type="term" value="F:rDNA binding"/>
    <property type="evidence" value="ECO:0007669"/>
    <property type="project" value="TreeGrafter"/>
</dbReference>
<keyword evidence="3" id="KW-1185">Reference proteome</keyword>
<dbReference type="GO" id="GO:0001181">
    <property type="term" value="F:RNA polymerase I general transcription initiation factor activity"/>
    <property type="evidence" value="ECO:0007669"/>
    <property type="project" value="TreeGrafter"/>
</dbReference>
<dbReference type="GO" id="GO:0042790">
    <property type="term" value="P:nucleolar large rRNA transcription by RNA polymerase I"/>
    <property type="evidence" value="ECO:0007669"/>
    <property type="project" value="InterPro"/>
</dbReference>
<dbReference type="InterPro" id="IPR039601">
    <property type="entry name" value="Rrn5"/>
</dbReference>
<dbReference type="Gene3D" id="1.10.10.60">
    <property type="entry name" value="Homeodomain-like"/>
    <property type="match status" value="1"/>
</dbReference>
<feature type="compositionally biased region" description="Basic residues" evidence="1">
    <location>
        <begin position="497"/>
        <end position="506"/>
    </location>
</feature>
<dbReference type="GO" id="GO:0006361">
    <property type="term" value="P:transcription initiation at RNA polymerase I promoter"/>
    <property type="evidence" value="ECO:0007669"/>
    <property type="project" value="TreeGrafter"/>
</dbReference>
<dbReference type="PANTHER" id="PTHR28079:SF1">
    <property type="entry name" value="RNA POLYMERASE I-SPECIFIC TRANSCRIPTION INITIATION FACTOR RRN5"/>
    <property type="match status" value="1"/>
</dbReference>
<dbReference type="PANTHER" id="PTHR28079">
    <property type="entry name" value="RNA POLYMERASE I-SPECIFIC TRANSCRIPTION INITIATION FACTOR RRN5"/>
    <property type="match status" value="1"/>
</dbReference>
<dbReference type="AlphaFoldDB" id="A0A2I2FZL5"/>
<protein>
    <recommendedName>
        <fullName evidence="4">Myb-like domain-containing protein</fullName>
    </recommendedName>
</protein>
<dbReference type="GO" id="GO:0000500">
    <property type="term" value="C:RNA polymerase I upstream activating factor complex"/>
    <property type="evidence" value="ECO:0007669"/>
    <property type="project" value="InterPro"/>
</dbReference>
<feature type="compositionally biased region" description="Basic and acidic residues" evidence="1">
    <location>
        <begin position="463"/>
        <end position="475"/>
    </location>
</feature>
<feature type="compositionally biased region" description="Polar residues" evidence="1">
    <location>
        <begin position="629"/>
        <end position="640"/>
    </location>
</feature>
<dbReference type="SUPFAM" id="SSF46689">
    <property type="entry name" value="Homeodomain-like"/>
    <property type="match status" value="1"/>
</dbReference>
<sequence>MSSSSLYEPEEDEDASDSDFAVKPVSRKKAPPSSPPTDGLRQFSPADQDGQSPFGSTSRSSIGTRSQALQRLRISLPKESIETYGNLLDTTLDEKLPSTTDENATTHKKGDDYKGIVLWTPQEKKVFFNILDRKGKNGVREIAQAIGTKSELEVQEYLRLIHKGLEHQHLVDRHSRSVILGEIPAAAEVSRKCCQALDGYAELLQLEEQHSEDVAGRKRHRGMWIINEDAAAELDEQPQPQDEAFASDTSIHHTAGLLNIKSWIRLSERFFMNFGGPRLEDNWVNVAFADETPSVTADAFADFYSLAVSVTRRLIHSALFFAMSRLQSMRDTGNPKAKVIKSRDVQTALDVLNMKHDRFDYWVGLARRCNLDVADLRHRKGWNSVRMDYNEVEDILSDRVPLDPEPGGRSASAHKSQEVIGGDEEDRDSDDASDNGSAVSSNLSSPLSDEEEPLPEDPEEDHAEQVDQKANHLEEQQLWEIMGQSPPASLHSLIAKDRKRGSKLRKPPGERKTPEELVDWRNRTLYRGDWEEHGNGVIDIYEDISEHRRKRRRLEQPAVPLDPSDSSNDEISGSGSNSDSDDDVQNHEEAQADSSADEPDDMEVDRSHHASEYPPQSTSPPLNHYEDQTPLSPENGNPLFTQDKDFTPDLSTLQQHPQVSLATSSPSPVSSPSKSRYISSKPNPYHYQHGDHAPSSNSEDDLPVNHEESKPYSSEDEDDQDGIPLYSHPMSPTDWPTE</sequence>
<feature type="compositionally biased region" description="Low complexity" evidence="1">
    <location>
        <begin position="660"/>
        <end position="680"/>
    </location>
</feature>
<reference evidence="2 3" key="1">
    <citation type="submission" date="2016-12" db="EMBL/GenBank/DDBJ databases">
        <title>The genomes of Aspergillus section Nigri reveals drivers in fungal speciation.</title>
        <authorList>
            <consortium name="DOE Joint Genome Institute"/>
            <person name="Vesth T.C."/>
            <person name="Nybo J."/>
            <person name="Theobald S."/>
            <person name="Brandl J."/>
            <person name="Frisvad J.C."/>
            <person name="Nielsen K.F."/>
            <person name="Lyhne E.K."/>
            <person name="Kogle M.E."/>
            <person name="Kuo A."/>
            <person name="Riley R."/>
            <person name="Clum A."/>
            <person name="Nolan M."/>
            <person name="Lipzen A."/>
            <person name="Salamov A."/>
            <person name="Henrissat B."/>
            <person name="Wiebenga A."/>
            <person name="De Vries R.P."/>
            <person name="Grigoriev I.V."/>
            <person name="Mortensen U.H."/>
            <person name="Andersen M.R."/>
            <person name="Baker S.E."/>
        </authorList>
    </citation>
    <scope>NUCLEOTIDE SEQUENCE [LARGE SCALE GENOMIC DNA]</scope>
    <source>
        <strain evidence="2 3">IBT 23096</strain>
    </source>
</reference>
<dbReference type="VEuPathDB" id="FungiDB:P170DRAFT_439757"/>
<evidence type="ECO:0008006" key="4">
    <source>
        <dbReference type="Google" id="ProtNLM"/>
    </source>
</evidence>
<feature type="compositionally biased region" description="Acidic residues" evidence="1">
    <location>
        <begin position="421"/>
        <end position="433"/>
    </location>
</feature>
<feature type="compositionally biased region" description="Polar residues" evidence="1">
    <location>
        <begin position="649"/>
        <end position="658"/>
    </location>
</feature>
<feature type="region of interest" description="Disordered" evidence="1">
    <location>
        <begin position="398"/>
        <end position="738"/>
    </location>
</feature>
<feature type="region of interest" description="Disordered" evidence="1">
    <location>
        <begin position="1"/>
        <end position="66"/>
    </location>
</feature>
<feature type="compositionally biased region" description="Basic and acidic residues" evidence="1">
    <location>
        <begin position="507"/>
        <end position="534"/>
    </location>
</feature>
<dbReference type="GeneID" id="36557612"/>
<accession>A0A2I2FZL5</accession>
<dbReference type="RefSeq" id="XP_024701366.1">
    <property type="nucleotide sequence ID" value="XM_024849913.1"/>
</dbReference>
<evidence type="ECO:0000313" key="2">
    <source>
        <dbReference type="EMBL" id="PLB46064.1"/>
    </source>
</evidence>
<organism evidence="2 3">
    <name type="scientific">Aspergillus steynii IBT 23096</name>
    <dbReference type="NCBI Taxonomy" id="1392250"/>
    <lineage>
        <taxon>Eukaryota</taxon>
        <taxon>Fungi</taxon>
        <taxon>Dikarya</taxon>
        <taxon>Ascomycota</taxon>
        <taxon>Pezizomycotina</taxon>
        <taxon>Eurotiomycetes</taxon>
        <taxon>Eurotiomycetidae</taxon>
        <taxon>Eurotiales</taxon>
        <taxon>Aspergillaceae</taxon>
        <taxon>Aspergillus</taxon>
        <taxon>Aspergillus subgen. Circumdati</taxon>
    </lineage>
</organism>
<dbReference type="EMBL" id="MSFO01000007">
    <property type="protein sequence ID" value="PLB46064.1"/>
    <property type="molecule type" value="Genomic_DNA"/>
</dbReference>
<feature type="compositionally biased region" description="Acidic residues" evidence="1">
    <location>
        <begin position="448"/>
        <end position="462"/>
    </location>
</feature>
<evidence type="ECO:0000313" key="3">
    <source>
        <dbReference type="Proteomes" id="UP000234275"/>
    </source>
</evidence>
<proteinExistence type="predicted"/>
<feature type="compositionally biased region" description="Low complexity" evidence="1">
    <location>
        <begin position="434"/>
        <end position="447"/>
    </location>
</feature>
<gene>
    <name evidence="2" type="ORF">P170DRAFT_439757</name>
</gene>
<dbReference type="Proteomes" id="UP000234275">
    <property type="component" value="Unassembled WGS sequence"/>
</dbReference>
<feature type="compositionally biased region" description="Low complexity" evidence="1">
    <location>
        <begin position="55"/>
        <end position="66"/>
    </location>
</feature>
<evidence type="ECO:0000256" key="1">
    <source>
        <dbReference type="SAM" id="MobiDB-lite"/>
    </source>
</evidence>
<dbReference type="InterPro" id="IPR009057">
    <property type="entry name" value="Homeodomain-like_sf"/>
</dbReference>
<name>A0A2I2FZL5_9EURO</name>
<dbReference type="InterPro" id="IPR001005">
    <property type="entry name" value="SANT/Myb"/>
</dbReference>
<feature type="compositionally biased region" description="Acidic residues" evidence="1">
    <location>
        <begin position="8"/>
        <end position="17"/>
    </location>
</feature>